<dbReference type="Gene3D" id="1.10.155.10">
    <property type="entry name" value="Chemotaxis receptor methyltransferase CheR, N-terminal domain"/>
    <property type="match status" value="1"/>
</dbReference>
<feature type="domain" description="CheR-type methyltransferase" evidence="7">
    <location>
        <begin position="1"/>
        <end position="245"/>
    </location>
</feature>
<comment type="caution">
    <text evidence="8">The sequence shown here is derived from an EMBL/GenBank/DDBJ whole genome shotgun (WGS) entry which is preliminary data.</text>
</comment>
<keyword evidence="9" id="KW-1185">Reference proteome</keyword>
<dbReference type="InterPro" id="IPR022641">
    <property type="entry name" value="CheR_N"/>
</dbReference>
<reference evidence="9" key="1">
    <citation type="journal article" date="2019" name="Int. J. Syst. Evol. Microbiol.">
        <title>The Global Catalogue of Microorganisms (GCM) 10K type strain sequencing project: providing services to taxonomists for standard genome sequencing and annotation.</title>
        <authorList>
            <consortium name="The Broad Institute Genomics Platform"/>
            <consortium name="The Broad Institute Genome Sequencing Center for Infectious Disease"/>
            <person name="Wu L."/>
            <person name="Ma J."/>
        </authorList>
    </citation>
    <scope>NUCLEOTIDE SEQUENCE [LARGE SCALE GENOMIC DNA]</scope>
    <source>
        <strain evidence="9">JCM 16703</strain>
    </source>
</reference>
<dbReference type="PRINTS" id="PR00996">
    <property type="entry name" value="CHERMTFRASE"/>
</dbReference>
<dbReference type="EC" id="2.1.1.80" evidence="2"/>
<dbReference type="InterPro" id="IPR050903">
    <property type="entry name" value="Bact_Chemotaxis_MeTrfase"/>
</dbReference>
<name>A0ABP7XCP6_9ACTN</name>
<dbReference type="Pfam" id="PF03705">
    <property type="entry name" value="CheR_N"/>
    <property type="match status" value="1"/>
</dbReference>
<keyword evidence="5" id="KW-0949">S-adenosyl-L-methionine</keyword>
<comment type="catalytic activity">
    <reaction evidence="1">
        <text>L-glutamyl-[protein] + S-adenosyl-L-methionine = [protein]-L-glutamate 5-O-methyl ester + S-adenosyl-L-homocysteine</text>
        <dbReference type="Rhea" id="RHEA:24452"/>
        <dbReference type="Rhea" id="RHEA-COMP:10208"/>
        <dbReference type="Rhea" id="RHEA-COMP:10311"/>
        <dbReference type="ChEBI" id="CHEBI:29973"/>
        <dbReference type="ChEBI" id="CHEBI:57856"/>
        <dbReference type="ChEBI" id="CHEBI:59789"/>
        <dbReference type="ChEBI" id="CHEBI:82795"/>
        <dbReference type="EC" id="2.1.1.80"/>
    </reaction>
</comment>
<proteinExistence type="predicted"/>
<keyword evidence="3" id="KW-0489">Methyltransferase</keyword>
<evidence type="ECO:0000259" key="7">
    <source>
        <dbReference type="PROSITE" id="PS50123"/>
    </source>
</evidence>
<dbReference type="EMBL" id="BAAAZH010000006">
    <property type="protein sequence ID" value="GAA4111759.1"/>
    <property type="molecule type" value="Genomic_DNA"/>
</dbReference>
<dbReference type="Proteomes" id="UP001501495">
    <property type="component" value="Unassembled WGS sequence"/>
</dbReference>
<evidence type="ECO:0000256" key="3">
    <source>
        <dbReference type="ARBA" id="ARBA00022603"/>
    </source>
</evidence>
<dbReference type="SUPFAM" id="SSF47757">
    <property type="entry name" value="Chemotaxis receptor methyltransferase CheR, N-terminal domain"/>
    <property type="match status" value="1"/>
</dbReference>
<protein>
    <recommendedName>
        <fullName evidence="2">protein-glutamate O-methyltransferase</fullName>
        <ecNumber evidence="2">2.1.1.80</ecNumber>
    </recommendedName>
</protein>
<feature type="compositionally biased region" description="Polar residues" evidence="6">
    <location>
        <begin position="298"/>
        <end position="308"/>
    </location>
</feature>
<dbReference type="InterPro" id="IPR000780">
    <property type="entry name" value="CheR_MeTrfase"/>
</dbReference>
<evidence type="ECO:0000256" key="5">
    <source>
        <dbReference type="ARBA" id="ARBA00022691"/>
    </source>
</evidence>
<organism evidence="8 9">
    <name type="scientific">Nocardioides fonticola</name>
    <dbReference type="NCBI Taxonomy" id="450363"/>
    <lineage>
        <taxon>Bacteria</taxon>
        <taxon>Bacillati</taxon>
        <taxon>Actinomycetota</taxon>
        <taxon>Actinomycetes</taxon>
        <taxon>Propionibacteriales</taxon>
        <taxon>Nocardioidaceae</taxon>
        <taxon>Nocardioides</taxon>
    </lineage>
</organism>
<dbReference type="SUPFAM" id="SSF53335">
    <property type="entry name" value="S-adenosyl-L-methionine-dependent methyltransferases"/>
    <property type="match status" value="1"/>
</dbReference>
<evidence type="ECO:0000313" key="8">
    <source>
        <dbReference type="EMBL" id="GAA4111759.1"/>
    </source>
</evidence>
<dbReference type="InterPro" id="IPR036804">
    <property type="entry name" value="CheR_N_sf"/>
</dbReference>
<dbReference type="PROSITE" id="PS50123">
    <property type="entry name" value="CHER"/>
    <property type="match status" value="1"/>
</dbReference>
<evidence type="ECO:0000313" key="9">
    <source>
        <dbReference type="Proteomes" id="UP001501495"/>
    </source>
</evidence>
<dbReference type="CDD" id="cd02440">
    <property type="entry name" value="AdoMet_MTases"/>
    <property type="match status" value="1"/>
</dbReference>
<evidence type="ECO:0000256" key="6">
    <source>
        <dbReference type="SAM" id="MobiDB-lite"/>
    </source>
</evidence>
<feature type="compositionally biased region" description="Low complexity" evidence="6">
    <location>
        <begin position="275"/>
        <end position="297"/>
    </location>
</feature>
<dbReference type="Gene3D" id="3.40.50.150">
    <property type="entry name" value="Vaccinia Virus protein VP39"/>
    <property type="match status" value="1"/>
</dbReference>
<dbReference type="Pfam" id="PF01739">
    <property type="entry name" value="CheR"/>
    <property type="match status" value="1"/>
</dbReference>
<dbReference type="PANTHER" id="PTHR24422">
    <property type="entry name" value="CHEMOTAXIS PROTEIN METHYLTRANSFERASE"/>
    <property type="match status" value="1"/>
</dbReference>
<evidence type="ECO:0000256" key="4">
    <source>
        <dbReference type="ARBA" id="ARBA00022679"/>
    </source>
</evidence>
<dbReference type="InterPro" id="IPR029063">
    <property type="entry name" value="SAM-dependent_MTases_sf"/>
</dbReference>
<dbReference type="PANTHER" id="PTHR24422:SF21">
    <property type="entry name" value="CHEMOTAXIS PROTEIN METHYLTRANSFERASE 1"/>
    <property type="match status" value="1"/>
</dbReference>
<evidence type="ECO:0000256" key="1">
    <source>
        <dbReference type="ARBA" id="ARBA00001541"/>
    </source>
</evidence>
<gene>
    <name evidence="8" type="ORF">GCM10022215_07710</name>
</gene>
<accession>A0ABP7XCP6</accession>
<dbReference type="RefSeq" id="WP_344731908.1">
    <property type="nucleotide sequence ID" value="NZ_BAAAZH010000006.1"/>
</dbReference>
<sequence length="308" mass="33954">MISETNFGYVADLLRRETAMLCERGKEYLVEARLLPLARQAGDPDVDRYVDRLRTDGRERARAVDALTINETSWFRDLAPYQAFTDNVLPQLLSSRAHTRHLDIWSAACSSGQEAYSIAMLLDEALPAGWTARIHATDVSPSMLERVRTGRYSQVEMNRGMPATRLVKYFQRVGSEWEIVPSLRSMVTVAPLNLAAPFPPMPTFDVVLLRNVLIYFDQTTKRDILARVSRTISPDGFLFLGSTETTLDLDDAWVRETTGPAGRVVVHRPRAGMAAATRPAGAASSAGIASPTTASTANQLPTTLRTGA</sequence>
<dbReference type="SMART" id="SM00138">
    <property type="entry name" value="MeTrc"/>
    <property type="match status" value="1"/>
</dbReference>
<feature type="region of interest" description="Disordered" evidence="6">
    <location>
        <begin position="275"/>
        <end position="308"/>
    </location>
</feature>
<evidence type="ECO:0000256" key="2">
    <source>
        <dbReference type="ARBA" id="ARBA00012534"/>
    </source>
</evidence>
<dbReference type="InterPro" id="IPR022642">
    <property type="entry name" value="CheR_C"/>
</dbReference>
<keyword evidence="4" id="KW-0808">Transferase</keyword>